<keyword evidence="2" id="KW-1185">Reference proteome</keyword>
<dbReference type="Proteomes" id="UP000270094">
    <property type="component" value="Unassembled WGS sequence"/>
</dbReference>
<name>A0A3P7IL44_STRVU</name>
<reference evidence="1 2" key="1">
    <citation type="submission" date="2018-11" db="EMBL/GenBank/DDBJ databases">
        <authorList>
            <consortium name="Pathogen Informatics"/>
        </authorList>
    </citation>
    <scope>NUCLEOTIDE SEQUENCE [LARGE SCALE GENOMIC DNA]</scope>
</reference>
<proteinExistence type="predicted"/>
<dbReference type="EMBL" id="UYYB01000401">
    <property type="protein sequence ID" value="VDM65267.1"/>
    <property type="molecule type" value="Genomic_DNA"/>
</dbReference>
<organism evidence="1 2">
    <name type="scientific">Strongylus vulgaris</name>
    <name type="common">Blood worm</name>
    <dbReference type="NCBI Taxonomy" id="40348"/>
    <lineage>
        <taxon>Eukaryota</taxon>
        <taxon>Metazoa</taxon>
        <taxon>Ecdysozoa</taxon>
        <taxon>Nematoda</taxon>
        <taxon>Chromadorea</taxon>
        <taxon>Rhabditida</taxon>
        <taxon>Rhabditina</taxon>
        <taxon>Rhabditomorpha</taxon>
        <taxon>Strongyloidea</taxon>
        <taxon>Strongylidae</taxon>
        <taxon>Strongylus</taxon>
    </lineage>
</organism>
<dbReference type="AlphaFoldDB" id="A0A3P7IL44"/>
<evidence type="ECO:0000313" key="2">
    <source>
        <dbReference type="Proteomes" id="UP000270094"/>
    </source>
</evidence>
<dbReference type="OrthoDB" id="10649847at2759"/>
<gene>
    <name evidence="1" type="ORF">SVUK_LOCUS265</name>
</gene>
<accession>A0A3P7IL44</accession>
<protein>
    <submittedName>
        <fullName evidence="1">Uncharacterized protein</fullName>
    </submittedName>
</protein>
<sequence>MRRTDDRWTLNSGLIPPEEILGEGHRPDGLTYSSTDEPAGFSADYDGLVLALGFISSCTDMVKEVMVIRNGMLNINLAFSRNYGSAYTAAAAAAAVYGNLGVGQSTQAQQQSSSVFGSSTTNPYATYSNSVAASYGYGSQSTNAASVYAAQAAQAQVQASQVSRLSADAAYAAAAGVAPSQYSAFGAGQLAGNCPAFLDSKVQAVRKSNIEILSALRNNGKLVSKGAFSVVRLLGT</sequence>
<evidence type="ECO:0000313" key="1">
    <source>
        <dbReference type="EMBL" id="VDM65267.1"/>
    </source>
</evidence>